<dbReference type="AlphaFoldDB" id="A0A553WI91"/>
<organism evidence="1 2">
    <name type="scientific">Sphingorhabdus contaminans</name>
    <dbReference type="NCBI Taxonomy" id="1343899"/>
    <lineage>
        <taxon>Bacteria</taxon>
        <taxon>Pseudomonadati</taxon>
        <taxon>Pseudomonadota</taxon>
        <taxon>Alphaproteobacteria</taxon>
        <taxon>Sphingomonadales</taxon>
        <taxon>Sphingomonadaceae</taxon>
        <taxon>Sphingorhabdus</taxon>
    </lineage>
</organism>
<gene>
    <name evidence="1" type="ORF">FOM92_03030</name>
</gene>
<sequence>MIRTFTPFRNLASALIVLALAVRIVLPAGFMPSSERGFALTICTGMDTQTVWMDKSGKLHKEDPAKGKSVEHQPCAFAGAAMAGDAPADTVFVAMPPVATAVPVFAIREISVGQGLAAPPPPAIGPPSYI</sequence>
<proteinExistence type="predicted"/>
<accession>A0A553WI91</accession>
<dbReference type="OrthoDB" id="7570555at2"/>
<evidence type="ECO:0000313" key="2">
    <source>
        <dbReference type="Proteomes" id="UP000320160"/>
    </source>
</evidence>
<evidence type="ECO:0008006" key="3">
    <source>
        <dbReference type="Google" id="ProtNLM"/>
    </source>
</evidence>
<keyword evidence="2" id="KW-1185">Reference proteome</keyword>
<dbReference type="RefSeq" id="WP_143775303.1">
    <property type="nucleotide sequence ID" value="NZ_VKKU01000001.1"/>
</dbReference>
<name>A0A553WI91_9SPHN</name>
<comment type="caution">
    <text evidence="1">The sequence shown here is derived from an EMBL/GenBank/DDBJ whole genome shotgun (WGS) entry which is preliminary data.</text>
</comment>
<protein>
    <recommendedName>
        <fullName evidence="3">DUF2946 domain-containing protein</fullName>
    </recommendedName>
</protein>
<reference evidence="1 2" key="1">
    <citation type="submission" date="2019-07" db="EMBL/GenBank/DDBJ databases">
        <authorList>
            <person name="Park M."/>
        </authorList>
    </citation>
    <scope>NUCLEOTIDE SEQUENCE [LARGE SCALE GENOMIC DNA]</scope>
    <source>
        <strain evidence="1 2">KCTC32445</strain>
    </source>
</reference>
<evidence type="ECO:0000313" key="1">
    <source>
        <dbReference type="EMBL" id="TSB04415.1"/>
    </source>
</evidence>
<dbReference type="EMBL" id="VKKU01000001">
    <property type="protein sequence ID" value="TSB04415.1"/>
    <property type="molecule type" value="Genomic_DNA"/>
</dbReference>
<dbReference type="Proteomes" id="UP000320160">
    <property type="component" value="Unassembled WGS sequence"/>
</dbReference>